<feature type="region of interest" description="Disordered" evidence="1">
    <location>
        <begin position="122"/>
        <end position="175"/>
    </location>
</feature>
<accession>A0AB34T8T0</accession>
<protein>
    <submittedName>
        <fullName evidence="4">Cell wall integrity and stress response protein 1</fullName>
    </submittedName>
</protein>
<evidence type="ECO:0000259" key="3">
    <source>
        <dbReference type="Pfam" id="PF13399"/>
    </source>
</evidence>
<reference evidence="4 5" key="1">
    <citation type="journal article" date="2015" name="Int J Genomics">
        <title>Comparative Genomics Revealed Genetic Diversity and Species/Strain-Level Differences in Carbohydrate Metabolism of Three Probiotic Bifidobacterial Species.</title>
        <authorList>
            <person name="Odamaki T."/>
            <person name="Horigome A."/>
            <person name="Sugahara H."/>
            <person name="Hashikura N."/>
            <person name="Minami J."/>
            <person name="Xiao J.Z."/>
            <person name="Abe F."/>
        </authorList>
    </citation>
    <scope>NUCLEOTIDE SEQUENCE [LARGE SCALE GENOMIC DNA]</scope>
    <source>
        <strain evidence="4 5">MCC 0483</strain>
    </source>
</reference>
<evidence type="ECO:0000313" key="5">
    <source>
        <dbReference type="Proteomes" id="UP000037239"/>
    </source>
</evidence>
<dbReference type="Proteomes" id="UP000037239">
    <property type="component" value="Unassembled WGS sequence"/>
</dbReference>
<feature type="region of interest" description="Disordered" evidence="1">
    <location>
        <begin position="55"/>
        <end position="75"/>
    </location>
</feature>
<dbReference type="EMBL" id="AWFK01000008">
    <property type="protein sequence ID" value="KOA49479.1"/>
    <property type="molecule type" value="Genomic_DNA"/>
</dbReference>
<evidence type="ECO:0000256" key="1">
    <source>
        <dbReference type="SAM" id="MobiDB-lite"/>
    </source>
</evidence>
<evidence type="ECO:0000313" key="4">
    <source>
        <dbReference type="EMBL" id="KOA49479.1"/>
    </source>
</evidence>
<sequence>MGPRRIDVGCRYSCAMALVTPTWYTPTWYIGADTCLHCAREGTAMARNDDHKYESYPKDSFDNPPTGPVGVHNGRRSWPVRLTPYAIVIVVAAAVGVLFWSAFSGEAANMFKHGDRETVVASTSATTTTMPSSTSASESESPSQSASASASESPSPSQPSESPSQSPNEEQTPEQKVNLDASISVINGTATNGYAAQEAQRLQGAGFTNVAPSNPNGMQLPSQSVVWYQNDADLATAQKVAETLGVSTVQKAEGIAVPVAVVLMN</sequence>
<keyword evidence="2" id="KW-0812">Transmembrane</keyword>
<dbReference type="InterPro" id="IPR027381">
    <property type="entry name" value="LytR/CpsA/Psr_C"/>
</dbReference>
<keyword evidence="2" id="KW-0472">Membrane</keyword>
<gene>
    <name evidence="4" type="ORF">BAAM0483_05710</name>
</gene>
<comment type="caution">
    <text evidence="4">The sequence shown here is derived from an EMBL/GenBank/DDBJ whole genome shotgun (WGS) entry which is preliminary data.</text>
</comment>
<feature type="compositionally biased region" description="Low complexity" evidence="1">
    <location>
        <begin position="122"/>
        <end position="170"/>
    </location>
</feature>
<dbReference type="Gene3D" id="3.30.70.2390">
    <property type="match status" value="1"/>
</dbReference>
<organism evidence="4 5">
    <name type="scientific">Bifidobacterium animalis subsp. animalis MCC 0483</name>
    <dbReference type="NCBI Taxonomy" id="1365955"/>
    <lineage>
        <taxon>Bacteria</taxon>
        <taxon>Bacillati</taxon>
        <taxon>Actinomycetota</taxon>
        <taxon>Actinomycetes</taxon>
        <taxon>Bifidobacteriales</taxon>
        <taxon>Bifidobacteriaceae</taxon>
        <taxon>Bifidobacterium</taxon>
    </lineage>
</organism>
<dbReference type="Pfam" id="PF13399">
    <property type="entry name" value="LytR_C"/>
    <property type="match status" value="1"/>
</dbReference>
<proteinExistence type="predicted"/>
<evidence type="ECO:0000256" key="2">
    <source>
        <dbReference type="SAM" id="Phobius"/>
    </source>
</evidence>
<dbReference type="AlphaFoldDB" id="A0AB34T8T0"/>
<name>A0AB34T8T0_9BIFI</name>
<feature type="transmembrane region" description="Helical" evidence="2">
    <location>
        <begin position="82"/>
        <end position="103"/>
    </location>
</feature>
<keyword evidence="2" id="KW-1133">Transmembrane helix</keyword>
<feature type="domain" description="LytR/CpsA/Psr regulator C-terminal" evidence="3">
    <location>
        <begin position="181"/>
        <end position="263"/>
    </location>
</feature>